<feature type="signal peptide" evidence="1">
    <location>
        <begin position="1"/>
        <end position="25"/>
    </location>
</feature>
<keyword evidence="1" id="KW-0732">Signal</keyword>
<evidence type="ECO:0000313" key="3">
    <source>
        <dbReference type="Proteomes" id="UP000578569"/>
    </source>
</evidence>
<dbReference type="PANTHER" id="PTHR34387">
    <property type="entry name" value="SLR1258 PROTEIN"/>
    <property type="match status" value="1"/>
</dbReference>
<reference evidence="2 3" key="1">
    <citation type="submission" date="2020-08" db="EMBL/GenBank/DDBJ databases">
        <title>Genomic Encyclopedia of Type Strains, Phase IV (KMG-IV): sequencing the most valuable type-strain genomes for metagenomic binning, comparative biology and taxonomic classification.</title>
        <authorList>
            <person name="Goeker M."/>
        </authorList>
    </citation>
    <scope>NUCLEOTIDE SEQUENCE [LARGE SCALE GENOMIC DNA]</scope>
    <source>
        <strain evidence="2 3">DSM 24194</strain>
    </source>
</reference>
<dbReference type="Proteomes" id="UP000578569">
    <property type="component" value="Unassembled WGS sequence"/>
</dbReference>
<organism evidence="2 3">
    <name type="scientific">Sphingomicrobium lutaoense</name>
    <dbReference type="NCBI Taxonomy" id="515949"/>
    <lineage>
        <taxon>Bacteria</taxon>
        <taxon>Pseudomonadati</taxon>
        <taxon>Pseudomonadota</taxon>
        <taxon>Alphaproteobacteria</taxon>
        <taxon>Sphingomonadales</taxon>
        <taxon>Sphingomonadaceae</taxon>
        <taxon>Sphingomicrobium</taxon>
    </lineage>
</organism>
<name>A0A839YX92_9SPHN</name>
<sequence length="243" mass="25601">MRKLNLVLAGIGALAPLLWTMPATAQGSPVVQTAPGTTRLELSVTGEAVRVPDIAIVSAGVQTRAATANGAISANRNRMAKVIDALKAAGVAERDMHTSSVSLSADYDYSEREAPRLTGYRASNMVTVRFHDIASTGKILDALVSAGANQINGPSLEIDDRAGALDEARLDALKKGQERAQLYARALGKNGARLVMVSEGGGGNMPPMPMAMRAESMDQAASTQILPGEQQVNMTLQMLFELQ</sequence>
<dbReference type="AlphaFoldDB" id="A0A839YX92"/>
<dbReference type="GO" id="GO:0006974">
    <property type="term" value="P:DNA damage response"/>
    <property type="evidence" value="ECO:0007669"/>
    <property type="project" value="TreeGrafter"/>
</dbReference>
<dbReference type="InterPro" id="IPR052022">
    <property type="entry name" value="26kDa_periplasmic_antigen"/>
</dbReference>
<dbReference type="InterPro" id="IPR007497">
    <property type="entry name" value="SIMPL/DUF541"/>
</dbReference>
<proteinExistence type="predicted"/>
<dbReference type="Gene3D" id="3.30.110.170">
    <property type="entry name" value="Protein of unknown function (DUF541), domain 1"/>
    <property type="match status" value="1"/>
</dbReference>
<comment type="caution">
    <text evidence="2">The sequence shown here is derived from an EMBL/GenBank/DDBJ whole genome shotgun (WGS) entry which is preliminary data.</text>
</comment>
<dbReference type="PANTHER" id="PTHR34387:SF1">
    <property type="entry name" value="PERIPLASMIC IMMUNOGENIC PROTEIN"/>
    <property type="match status" value="1"/>
</dbReference>
<dbReference type="Gene3D" id="3.30.70.2970">
    <property type="entry name" value="Protein of unknown function (DUF541), domain 2"/>
    <property type="match status" value="1"/>
</dbReference>
<keyword evidence="3" id="KW-1185">Reference proteome</keyword>
<dbReference type="RefSeq" id="WP_221184811.1">
    <property type="nucleotide sequence ID" value="NZ_JACICF010000001.1"/>
</dbReference>
<evidence type="ECO:0000313" key="2">
    <source>
        <dbReference type="EMBL" id="MBB3763100.1"/>
    </source>
</evidence>
<feature type="chain" id="PRO_5032984444" description="SIMPL domain-containing protein" evidence="1">
    <location>
        <begin position="26"/>
        <end position="243"/>
    </location>
</feature>
<dbReference type="Pfam" id="PF04402">
    <property type="entry name" value="SIMPL"/>
    <property type="match status" value="1"/>
</dbReference>
<gene>
    <name evidence="2" type="ORF">FHS50_000123</name>
</gene>
<dbReference type="EMBL" id="JACICF010000001">
    <property type="protein sequence ID" value="MBB3763100.1"/>
    <property type="molecule type" value="Genomic_DNA"/>
</dbReference>
<evidence type="ECO:0008006" key="4">
    <source>
        <dbReference type="Google" id="ProtNLM"/>
    </source>
</evidence>
<protein>
    <recommendedName>
        <fullName evidence="4">SIMPL domain-containing protein</fullName>
    </recommendedName>
</protein>
<accession>A0A839YX92</accession>
<evidence type="ECO:0000256" key="1">
    <source>
        <dbReference type="SAM" id="SignalP"/>
    </source>
</evidence>